<dbReference type="EMBL" id="JAYMRU010000030">
    <property type="protein sequence ID" value="MEM5404497.1"/>
    <property type="molecule type" value="Genomic_DNA"/>
</dbReference>
<keyword evidence="2" id="KW-1185">Reference proteome</keyword>
<reference evidence="1" key="1">
    <citation type="submission" date="2024-01" db="EMBL/GenBank/DDBJ databases">
        <title>The diversity of rhizobia nodulating Mimosa spp. in eleven states of Brazil covering several biomes is determined by host plant, location, and edaphic factors.</title>
        <authorList>
            <person name="Rouws L."/>
            <person name="Barauna A."/>
            <person name="Beukes C."/>
            <person name="De Faria S.M."/>
            <person name="Gross E."/>
            <person name="Dos Reis Junior F.B."/>
            <person name="Simon M."/>
            <person name="Maluk M."/>
            <person name="Odee D.W."/>
            <person name="Kenicer G."/>
            <person name="Young J.P.W."/>
            <person name="Reis V.M."/>
            <person name="Zilli J."/>
            <person name="James E.K."/>
        </authorList>
    </citation>
    <scope>NUCLEOTIDE SEQUENCE</scope>
    <source>
        <strain evidence="1">JPY452</strain>
    </source>
</reference>
<comment type="caution">
    <text evidence="1">The sequence shown here is derived from an EMBL/GenBank/DDBJ whole genome shotgun (WGS) entry which is preliminary data.</text>
</comment>
<evidence type="ECO:0000313" key="1">
    <source>
        <dbReference type="EMBL" id="MEM5404497.1"/>
    </source>
</evidence>
<proteinExistence type="predicted"/>
<organism evidence="1 2">
    <name type="scientific">Paraburkholderia unamae</name>
    <dbReference type="NCBI Taxonomy" id="219649"/>
    <lineage>
        <taxon>Bacteria</taxon>
        <taxon>Pseudomonadati</taxon>
        <taxon>Pseudomonadota</taxon>
        <taxon>Betaproteobacteria</taxon>
        <taxon>Burkholderiales</taxon>
        <taxon>Burkholderiaceae</taxon>
        <taxon>Paraburkholderia</taxon>
    </lineage>
</organism>
<sequence length="246" mass="26262">MTEATCVNERPTRIAAWQALCAIVLALALALGACTNMAGPLPAAIEPAADDGPPRTSVAVVQRDWHTDICLRVHDAEVWVDALARGFDDATVLCFGFGERQFVVERRHDPLTMIGALMPSQATVLMTVLRAAPEAAFGSQNVVEVPVDDAGLASVQRYLRTSLETDADGAPRRLADGPYTGSVYFAASGTYDALHTCNTWTARALRSAGLDDVPDVLFARSLMREVRHALDTKAPDGAMPNAAASR</sequence>
<evidence type="ECO:0000313" key="2">
    <source>
        <dbReference type="Proteomes" id="UP001392318"/>
    </source>
</evidence>
<name>A0ACC6RSI1_9BURK</name>
<dbReference type="Proteomes" id="UP001392318">
    <property type="component" value="Unassembled WGS sequence"/>
</dbReference>
<protein>
    <submittedName>
        <fullName evidence="1">DUF2459 domain-containing protein</fullName>
    </submittedName>
</protein>
<accession>A0ACC6RSI1</accession>
<gene>
    <name evidence="1" type="ORF">VSR83_31470</name>
</gene>